<sequence length="151" mass="17154">MWRKGKMLIQLSVLICLTVVQLCAGDQPVEEIVTTRKVPLLGGWSDKDPASDEVQKAVQHAVEKFNTKSKAKKMFKLVSITSAKTQVTNTINFRIDAVLGKTKCLKSENHDLRSCSLVQKRLKCTFDVTFNIRNSKHELKDHKCQKILKKE</sequence>
<dbReference type="InterPro" id="IPR000010">
    <property type="entry name" value="Cystatin_dom"/>
</dbReference>
<dbReference type="InterPro" id="IPR046350">
    <property type="entry name" value="Cystatin_sf"/>
</dbReference>
<evidence type="ECO:0000256" key="2">
    <source>
        <dbReference type="SAM" id="SignalP"/>
    </source>
</evidence>
<evidence type="ECO:0000256" key="1">
    <source>
        <dbReference type="ARBA" id="ARBA00009403"/>
    </source>
</evidence>
<organism evidence="4 5">
    <name type="scientific">Kryptolebias marmoratus</name>
    <name type="common">Mangrove killifish</name>
    <name type="synonym">Rivulus marmoratus</name>
    <dbReference type="NCBI Taxonomy" id="37003"/>
    <lineage>
        <taxon>Eukaryota</taxon>
        <taxon>Metazoa</taxon>
        <taxon>Chordata</taxon>
        <taxon>Craniata</taxon>
        <taxon>Vertebrata</taxon>
        <taxon>Euteleostomi</taxon>
        <taxon>Actinopterygii</taxon>
        <taxon>Neopterygii</taxon>
        <taxon>Teleostei</taxon>
        <taxon>Neoteleostei</taxon>
        <taxon>Acanthomorphata</taxon>
        <taxon>Ovalentaria</taxon>
        <taxon>Atherinomorphae</taxon>
        <taxon>Cyprinodontiformes</taxon>
        <taxon>Rivulidae</taxon>
        <taxon>Kryptolebias</taxon>
    </lineage>
</organism>
<dbReference type="GeneID" id="108232604"/>
<dbReference type="OrthoDB" id="8886803at2759"/>
<dbReference type="RefSeq" id="XP_017265999.1">
    <property type="nucleotide sequence ID" value="XM_017410510.3"/>
</dbReference>
<dbReference type="Pfam" id="PF00031">
    <property type="entry name" value="Cystatin"/>
    <property type="match status" value="1"/>
</dbReference>
<dbReference type="PANTHER" id="PTHR46186:SF13">
    <property type="entry name" value="SI:BUSM1-57F23.1"/>
    <property type="match status" value="1"/>
</dbReference>
<dbReference type="GO" id="GO:0031982">
    <property type="term" value="C:vesicle"/>
    <property type="evidence" value="ECO:0007669"/>
    <property type="project" value="TreeGrafter"/>
</dbReference>
<dbReference type="CDD" id="cd00042">
    <property type="entry name" value="CY"/>
    <property type="match status" value="1"/>
</dbReference>
<reference evidence="4" key="2">
    <citation type="submission" date="2025-09" db="UniProtKB">
        <authorList>
            <consortium name="Ensembl"/>
        </authorList>
    </citation>
    <scope>IDENTIFICATION</scope>
</reference>
<proteinExistence type="inferred from homology"/>
<dbReference type="Proteomes" id="UP000264800">
    <property type="component" value="Unplaced"/>
</dbReference>
<dbReference type="GO" id="GO:0005615">
    <property type="term" value="C:extracellular space"/>
    <property type="evidence" value="ECO:0007669"/>
    <property type="project" value="TreeGrafter"/>
</dbReference>
<keyword evidence="2" id="KW-0732">Signal</keyword>
<dbReference type="SUPFAM" id="SSF54403">
    <property type="entry name" value="Cystatin/monellin"/>
    <property type="match status" value="1"/>
</dbReference>
<dbReference type="GO" id="GO:0004869">
    <property type="term" value="F:cysteine-type endopeptidase inhibitor activity"/>
    <property type="evidence" value="ECO:0007669"/>
    <property type="project" value="InterPro"/>
</dbReference>
<reference evidence="4" key="1">
    <citation type="submission" date="2025-08" db="UniProtKB">
        <authorList>
            <consortium name="Ensembl"/>
        </authorList>
    </citation>
    <scope>IDENTIFICATION</scope>
</reference>
<feature type="signal peptide" evidence="2">
    <location>
        <begin position="1"/>
        <end position="25"/>
    </location>
</feature>
<feature type="domain" description="Cystatin" evidence="3">
    <location>
        <begin position="39"/>
        <end position="145"/>
    </location>
</feature>
<dbReference type="GO" id="GO:0005737">
    <property type="term" value="C:cytoplasm"/>
    <property type="evidence" value="ECO:0007669"/>
    <property type="project" value="TreeGrafter"/>
</dbReference>
<dbReference type="STRING" id="37003.ENSKMAP00000020642"/>
<dbReference type="AlphaFoldDB" id="A0A3Q3G9B3"/>
<dbReference type="PANTHER" id="PTHR46186">
    <property type="entry name" value="CYSTATIN"/>
    <property type="match status" value="1"/>
</dbReference>
<dbReference type="KEGG" id="kmr:108232604"/>
<feature type="chain" id="PRO_5018610357" evidence="2">
    <location>
        <begin position="26"/>
        <end position="151"/>
    </location>
</feature>
<name>A0A3Q3G9B3_KRYMA</name>
<dbReference type="GeneTree" id="ENSGT00390000009872"/>
<accession>A0A3Q3G9B3</accession>
<dbReference type="OMA" id="HLKCRFV"/>
<comment type="similarity">
    <text evidence="1">Belongs to the cystatin family.</text>
</comment>
<evidence type="ECO:0000259" key="3">
    <source>
        <dbReference type="SMART" id="SM00043"/>
    </source>
</evidence>
<keyword evidence="5" id="KW-1185">Reference proteome</keyword>
<evidence type="ECO:0000313" key="4">
    <source>
        <dbReference type="Ensembl" id="ENSKMAP00000020642.1"/>
    </source>
</evidence>
<dbReference type="Gene3D" id="3.10.450.10">
    <property type="match status" value="1"/>
</dbReference>
<dbReference type="SMART" id="SM00043">
    <property type="entry name" value="CY"/>
    <property type="match status" value="1"/>
</dbReference>
<protein>
    <submittedName>
        <fullName evidence="4">Si:busm1-57f23.1</fullName>
    </submittedName>
</protein>
<evidence type="ECO:0000313" key="5">
    <source>
        <dbReference type="Proteomes" id="UP000264800"/>
    </source>
</evidence>
<dbReference type="Ensembl" id="ENSKMAT00000020911.1">
    <property type="protein sequence ID" value="ENSKMAP00000020642.1"/>
    <property type="gene ID" value="ENSKMAG00000015342.1"/>
</dbReference>